<evidence type="ECO:0000256" key="7">
    <source>
        <dbReference type="HAMAP-Rule" id="MF_00768"/>
    </source>
</evidence>
<evidence type="ECO:0000256" key="1">
    <source>
        <dbReference type="ARBA" id="ARBA00004719"/>
    </source>
</evidence>
<keyword evidence="5 7" id="KW-0804">Transcription</keyword>
<comment type="caution">
    <text evidence="10">The sequence shown here is derived from an EMBL/GenBank/DDBJ whole genome shotgun (WGS) entry which is preliminary data.</text>
</comment>
<protein>
    <recommendedName>
        <fullName evidence="7">HTH-type transcriptional regulator BetI</fullName>
    </recommendedName>
</protein>
<gene>
    <name evidence="7" type="primary">betI</name>
    <name evidence="10" type="ORF">SAMN04487940_101457</name>
</gene>
<dbReference type="Gene3D" id="1.10.357.10">
    <property type="entry name" value="Tetracycline Repressor, domain 2"/>
    <property type="match status" value="1"/>
</dbReference>
<evidence type="ECO:0000256" key="4">
    <source>
        <dbReference type="ARBA" id="ARBA00023125"/>
    </source>
</evidence>
<name>A0A975W6R5_9RHOB</name>
<dbReference type="PROSITE" id="PS50977">
    <property type="entry name" value="HTH_TETR_2"/>
    <property type="match status" value="1"/>
</dbReference>
<dbReference type="EMBL" id="FNYY01000001">
    <property type="protein sequence ID" value="SEI63716.1"/>
    <property type="molecule type" value="Genomic_DNA"/>
</dbReference>
<dbReference type="AlphaFoldDB" id="A0A975W6R5"/>
<proteinExistence type="inferred from homology"/>
<dbReference type="GO" id="GO:0019285">
    <property type="term" value="P:glycine betaine biosynthetic process from choline"/>
    <property type="evidence" value="ECO:0007669"/>
    <property type="project" value="UniProtKB-UniRule"/>
</dbReference>
<dbReference type="GO" id="GO:0003700">
    <property type="term" value="F:DNA-binding transcription factor activity"/>
    <property type="evidence" value="ECO:0007669"/>
    <property type="project" value="UniProtKB-UniRule"/>
</dbReference>
<dbReference type="InterPro" id="IPR009057">
    <property type="entry name" value="Homeodomain-like_sf"/>
</dbReference>
<evidence type="ECO:0000313" key="10">
    <source>
        <dbReference type="EMBL" id="SEI63716.1"/>
    </source>
</evidence>
<organism evidence="10 11">
    <name type="scientific">Marinovum algicola</name>
    <dbReference type="NCBI Taxonomy" id="42444"/>
    <lineage>
        <taxon>Bacteria</taxon>
        <taxon>Pseudomonadati</taxon>
        <taxon>Pseudomonadota</taxon>
        <taxon>Alphaproteobacteria</taxon>
        <taxon>Rhodobacterales</taxon>
        <taxon>Roseobacteraceae</taxon>
        <taxon>Marinovum</taxon>
    </lineage>
</organism>
<reference evidence="10 11" key="1">
    <citation type="submission" date="2016-10" db="EMBL/GenBank/DDBJ databases">
        <authorList>
            <person name="Varghese N."/>
            <person name="Submissions S."/>
        </authorList>
    </citation>
    <scope>NUCLEOTIDE SEQUENCE [LARGE SCALE GENOMIC DNA]</scope>
    <source>
        <strain evidence="10 11">FF3</strain>
    </source>
</reference>
<evidence type="ECO:0000259" key="9">
    <source>
        <dbReference type="PROSITE" id="PS50977"/>
    </source>
</evidence>
<dbReference type="Pfam" id="PF00440">
    <property type="entry name" value="TetR_N"/>
    <property type="match status" value="1"/>
</dbReference>
<dbReference type="NCBIfam" id="TIGR03384">
    <property type="entry name" value="betaine_BetI"/>
    <property type="match status" value="1"/>
</dbReference>
<keyword evidence="4 7" id="KW-0238">DNA-binding</keyword>
<dbReference type="HAMAP" id="MF_00768">
    <property type="entry name" value="HTH_type_BetI"/>
    <property type="match status" value="1"/>
</dbReference>
<keyword evidence="3 7" id="KW-0805">Transcription regulation</keyword>
<feature type="DNA-binding region" description="H-T-H motif" evidence="7 8">
    <location>
        <begin position="31"/>
        <end position="50"/>
    </location>
</feature>
<dbReference type="PANTHER" id="PTHR30055:SF234">
    <property type="entry name" value="HTH-TYPE TRANSCRIPTIONAL REGULATOR BETI"/>
    <property type="match status" value="1"/>
</dbReference>
<evidence type="ECO:0000256" key="3">
    <source>
        <dbReference type="ARBA" id="ARBA00023015"/>
    </source>
</evidence>
<sequence length="193" mass="21064">MPKVGMEPIRREALIQATIAEIGAKGTLDITVSAIARRAGVSPALAHHYFGGKEQLFLSTMRHILSVYGADVREALRGAQGRQARLEAIVLAGFAPGHFRREVVSAWMNFYALALSSGEAARLLSVYQRRLRANLRHALRPLVADPAAAAERIAAMIDGLYLREGLAPRETEHRHAADLAMTHIQLELKGSAQ</sequence>
<comment type="function">
    <text evidence="6">Repressor involved in the biosynthesis of the osmoprotectant glycine betaine. It represses transcription of the choline transporter BetT and the genes of BetAB involved in the synthesis of glycine betaine.</text>
</comment>
<dbReference type="SUPFAM" id="SSF46689">
    <property type="entry name" value="Homeodomain-like"/>
    <property type="match status" value="1"/>
</dbReference>
<dbReference type="InterPro" id="IPR036271">
    <property type="entry name" value="Tet_transcr_reg_TetR-rel_C_sf"/>
</dbReference>
<dbReference type="PANTHER" id="PTHR30055">
    <property type="entry name" value="HTH-TYPE TRANSCRIPTIONAL REGULATOR RUTR"/>
    <property type="match status" value="1"/>
</dbReference>
<dbReference type="NCBIfam" id="NF001978">
    <property type="entry name" value="PRK00767.1"/>
    <property type="match status" value="1"/>
</dbReference>
<dbReference type="InterPro" id="IPR001647">
    <property type="entry name" value="HTH_TetR"/>
</dbReference>
<dbReference type="Proteomes" id="UP000182932">
    <property type="component" value="Unassembled WGS sequence"/>
</dbReference>
<dbReference type="GO" id="GO:0000976">
    <property type="term" value="F:transcription cis-regulatory region binding"/>
    <property type="evidence" value="ECO:0007669"/>
    <property type="project" value="TreeGrafter"/>
</dbReference>
<dbReference type="InterPro" id="IPR017757">
    <property type="entry name" value="Tscrpt_rep_BetI"/>
</dbReference>
<dbReference type="GO" id="GO:0045892">
    <property type="term" value="P:negative regulation of DNA-templated transcription"/>
    <property type="evidence" value="ECO:0007669"/>
    <property type="project" value="UniProtKB-UniRule"/>
</dbReference>
<dbReference type="RefSeq" id="WP_048530313.1">
    <property type="nucleotide sequence ID" value="NZ_CATLQZ010000004.1"/>
</dbReference>
<feature type="domain" description="HTH tetR-type" evidence="9">
    <location>
        <begin position="8"/>
        <end position="68"/>
    </location>
</feature>
<evidence type="ECO:0000256" key="5">
    <source>
        <dbReference type="ARBA" id="ARBA00023163"/>
    </source>
</evidence>
<evidence type="ECO:0000313" key="11">
    <source>
        <dbReference type="Proteomes" id="UP000182932"/>
    </source>
</evidence>
<keyword evidence="11" id="KW-1185">Reference proteome</keyword>
<accession>A0A975W6R5</accession>
<dbReference type="InterPro" id="IPR050109">
    <property type="entry name" value="HTH-type_TetR-like_transc_reg"/>
</dbReference>
<dbReference type="Pfam" id="PF13977">
    <property type="entry name" value="TetR_C_6"/>
    <property type="match status" value="1"/>
</dbReference>
<dbReference type="SUPFAM" id="SSF48498">
    <property type="entry name" value="Tetracyclin repressor-like, C-terminal domain"/>
    <property type="match status" value="1"/>
</dbReference>
<evidence type="ECO:0000256" key="6">
    <source>
        <dbReference type="ARBA" id="ARBA00024936"/>
    </source>
</evidence>
<comment type="pathway">
    <text evidence="1 7">Amine and polyamine biosynthesis; betaine biosynthesis via choline pathway [regulation].</text>
</comment>
<dbReference type="GeneID" id="80816724"/>
<dbReference type="InterPro" id="IPR039538">
    <property type="entry name" value="BetI_C"/>
</dbReference>
<evidence type="ECO:0000256" key="2">
    <source>
        <dbReference type="ARBA" id="ARBA00022491"/>
    </source>
</evidence>
<keyword evidence="2 7" id="KW-0678">Repressor</keyword>
<comment type="function">
    <text evidence="7">Repressor involved in choline regulation of the bet genes.</text>
</comment>
<evidence type="ECO:0000256" key="8">
    <source>
        <dbReference type="PROSITE-ProRule" id="PRU00335"/>
    </source>
</evidence>